<comment type="similarity">
    <text evidence="7">Belongs to the drug/metabolite transporter (DMT) superfamily. Small multidrug resistance (SMR) (TC 2.A.7.1) family.</text>
</comment>
<comment type="subcellular location">
    <subcellularLocation>
        <location evidence="1 7">Cell membrane</location>
        <topology evidence="1 7">Multi-pass membrane protein</topology>
    </subcellularLocation>
</comment>
<proteinExistence type="inferred from homology"/>
<evidence type="ECO:0000256" key="5">
    <source>
        <dbReference type="ARBA" id="ARBA00022989"/>
    </source>
</evidence>
<dbReference type="InterPro" id="IPR037185">
    <property type="entry name" value="EmrE-like"/>
</dbReference>
<evidence type="ECO:0000256" key="7">
    <source>
        <dbReference type="RuleBase" id="RU003942"/>
    </source>
</evidence>
<keyword evidence="3" id="KW-1003">Cell membrane</keyword>
<keyword evidence="10" id="KW-1185">Reference proteome</keyword>
<evidence type="ECO:0000256" key="6">
    <source>
        <dbReference type="ARBA" id="ARBA00023136"/>
    </source>
</evidence>
<evidence type="ECO:0000256" key="3">
    <source>
        <dbReference type="ARBA" id="ARBA00022475"/>
    </source>
</evidence>
<dbReference type="GO" id="GO:0022857">
    <property type="term" value="F:transmembrane transporter activity"/>
    <property type="evidence" value="ECO:0007669"/>
    <property type="project" value="InterPro"/>
</dbReference>
<dbReference type="InterPro" id="IPR045324">
    <property type="entry name" value="Small_multidrug_res"/>
</dbReference>
<dbReference type="InterPro" id="IPR000390">
    <property type="entry name" value="Small_drug/metabolite_transptr"/>
</dbReference>
<dbReference type="GO" id="GO:0005886">
    <property type="term" value="C:plasma membrane"/>
    <property type="evidence" value="ECO:0007669"/>
    <property type="project" value="UniProtKB-SubCell"/>
</dbReference>
<evidence type="ECO:0000256" key="4">
    <source>
        <dbReference type="ARBA" id="ARBA00022692"/>
    </source>
</evidence>
<evidence type="ECO:0000256" key="1">
    <source>
        <dbReference type="ARBA" id="ARBA00004651"/>
    </source>
</evidence>
<dbReference type="EMBL" id="FWWT01000005">
    <property type="protein sequence ID" value="SMB79480.1"/>
    <property type="molecule type" value="Genomic_DNA"/>
</dbReference>
<dbReference type="STRING" id="656914.SAMN00017405_0764"/>
<dbReference type="PANTHER" id="PTHR30561">
    <property type="entry name" value="SMR FAMILY PROTON-DEPENDENT DRUG EFFLUX TRANSPORTER SUGE"/>
    <property type="match status" value="1"/>
</dbReference>
<keyword evidence="6 8" id="KW-0472">Membrane</keyword>
<dbReference type="PANTHER" id="PTHR30561:SF0">
    <property type="entry name" value="GUANIDINIUM EXPORTER"/>
    <property type="match status" value="1"/>
</dbReference>
<sequence length="104" mass="11284">MAWMYLIIASLGEILGVASINYYLQKKSIARLFLIALIFASGFIFLSLSMRQIAMGTAYAIWTGLGAAGAVLMGIIFFKEPANLKRIIFLGFIITGAIGLKFVG</sequence>
<keyword evidence="4 7" id="KW-0812">Transmembrane</keyword>
<accession>A0A1W1UEJ6</accession>
<feature type="transmembrane region" description="Helical" evidence="8">
    <location>
        <begin position="6"/>
        <end position="24"/>
    </location>
</feature>
<feature type="transmembrane region" description="Helical" evidence="8">
    <location>
        <begin position="31"/>
        <end position="53"/>
    </location>
</feature>
<gene>
    <name evidence="9" type="ORF">SAMN00017405_0764</name>
</gene>
<evidence type="ECO:0000256" key="8">
    <source>
        <dbReference type="SAM" id="Phobius"/>
    </source>
</evidence>
<evidence type="ECO:0000256" key="2">
    <source>
        <dbReference type="ARBA" id="ARBA00022448"/>
    </source>
</evidence>
<evidence type="ECO:0000313" key="10">
    <source>
        <dbReference type="Proteomes" id="UP000192731"/>
    </source>
</evidence>
<dbReference type="Gene3D" id="1.10.3730.20">
    <property type="match status" value="1"/>
</dbReference>
<feature type="transmembrane region" description="Helical" evidence="8">
    <location>
        <begin position="87"/>
        <end position="103"/>
    </location>
</feature>
<dbReference type="OrthoDB" id="21828at2"/>
<keyword evidence="2" id="KW-0813">Transport</keyword>
<evidence type="ECO:0000313" key="9">
    <source>
        <dbReference type="EMBL" id="SMB79480.1"/>
    </source>
</evidence>
<feature type="transmembrane region" description="Helical" evidence="8">
    <location>
        <begin position="59"/>
        <end position="78"/>
    </location>
</feature>
<dbReference type="Pfam" id="PF00893">
    <property type="entry name" value="Multi_Drug_Res"/>
    <property type="match status" value="1"/>
</dbReference>
<organism evidence="9 10">
    <name type="scientific">Desulfonispora thiosulfatigenes DSM 11270</name>
    <dbReference type="NCBI Taxonomy" id="656914"/>
    <lineage>
        <taxon>Bacteria</taxon>
        <taxon>Bacillati</taxon>
        <taxon>Bacillota</taxon>
        <taxon>Clostridia</taxon>
        <taxon>Eubacteriales</taxon>
        <taxon>Peptococcaceae</taxon>
        <taxon>Desulfonispora</taxon>
    </lineage>
</organism>
<name>A0A1W1UEJ6_DESTI</name>
<dbReference type="SUPFAM" id="SSF103481">
    <property type="entry name" value="Multidrug resistance efflux transporter EmrE"/>
    <property type="match status" value="1"/>
</dbReference>
<reference evidence="9 10" key="1">
    <citation type="submission" date="2017-04" db="EMBL/GenBank/DDBJ databases">
        <authorList>
            <person name="Afonso C.L."/>
            <person name="Miller P.J."/>
            <person name="Scott M.A."/>
            <person name="Spackman E."/>
            <person name="Goraichik I."/>
            <person name="Dimitrov K.M."/>
            <person name="Suarez D.L."/>
            <person name="Swayne D.E."/>
        </authorList>
    </citation>
    <scope>NUCLEOTIDE SEQUENCE [LARGE SCALE GENOMIC DNA]</scope>
    <source>
        <strain evidence="9 10">DSM 11270</strain>
    </source>
</reference>
<dbReference type="AlphaFoldDB" id="A0A1W1UEJ6"/>
<dbReference type="Proteomes" id="UP000192731">
    <property type="component" value="Unassembled WGS sequence"/>
</dbReference>
<keyword evidence="5 8" id="KW-1133">Transmembrane helix</keyword>
<protein>
    <submittedName>
        <fullName evidence="9">Paired small multidrug resistance pump</fullName>
    </submittedName>
</protein>